<feature type="coiled-coil region" evidence="1">
    <location>
        <begin position="151"/>
        <end position="185"/>
    </location>
</feature>
<dbReference type="VEuPathDB" id="ToxoDB:NCLIV_066100"/>
<dbReference type="Proteomes" id="UP000007494">
    <property type="component" value="Chromosome XII"/>
</dbReference>
<keyword evidence="3" id="KW-0812">Transmembrane</keyword>
<dbReference type="AlphaFoldDB" id="F0VR37"/>
<evidence type="ECO:0000313" key="4">
    <source>
        <dbReference type="EMBL" id="CBZ56184.1"/>
    </source>
</evidence>
<dbReference type="EMBL" id="LN714487">
    <property type="protein sequence ID" value="CEL70944.1"/>
    <property type="molecule type" value="Genomic_DNA"/>
</dbReference>
<dbReference type="OrthoDB" id="329917at2759"/>
<reference evidence="4" key="1">
    <citation type="submission" date="2011-02" db="EMBL/GenBank/DDBJ databases">
        <authorList>
            <person name="Aslett M."/>
        </authorList>
    </citation>
    <scope>NUCLEOTIDE SEQUENCE</scope>
    <source>
        <strain evidence="4">Liverpool</strain>
    </source>
</reference>
<sequence length="835" mass="92005">MATHVGHSAGLPAPASWCRSACSSGRRRSAKRAFLVFSLLALSAVLTPILFPTIAHSRPSFVNADPGAGSVDPGQESESSASEDASKLTSAGAAHIPGAKAGENAAGALSTARGEGVKDREGLLLWNGEQAAPAEIKSRLLSMRNHAGSLTDKFMEKIAQLTAQIDLLRMEVNKAKGEIQHLNESFDGKTEETLRMIDSRSADFIRGLSRVEEQLDAQLRPPNGAVYKHLQELRDQLTQIRAQAESSFNTEASSVMRQIDTCSAKVDELTRVYFDMRHRMDVEVNDIDARMIAARRELDDLVHERLTALGEAEQRITADAITRLRDFLQNLHLEENMLQDMVQSIQRDFLEPSSFTGSRTHREKGATYIDLSSSFASSKIEKVCGVMTHLVKQLLPGKTVIPIFIHTVPQVSTTNLPNREKGVKLFGGLGGARALFNSLNLGPSGWGGGEEEKKEEKAHSEAPIIEMVLPDEHMIAAVAVGWLRERQRTGPLFDHYAVVRVDGLLAESYTVPFLQYLQFDYTQENRFALARTDQFAEKLETTIHEKLSLLAEALEKNTYLLIAYLGEATGDVKPQPSLVQTKNRISTARRLLKNLKAPSLGAYFWFEQFKHQLQFIDEVTKAFARNQKKRLANKVVLQGDDFEIVVVVGRKGTGGEMLKISMPPCRQGDPFFLPAFTILSMNLTALTPELVAFPSDGLLARTLQVLLSDVRGGAANDEESAEKSQQRAPTCGATISTNGVTKRMWRPQVLKVSLSYMEKIAESPRGGAAKNNRSPALKHVPVVQDSTQDAIGANLPKGYEDLAQYIIAAISRVLRDRLEVLPRGFTLYVVANVKE</sequence>
<reference evidence="5" key="4">
    <citation type="journal article" date="2015" name="PLoS ONE">
        <title>Comprehensive Evaluation of Toxoplasma gondii VEG and Neospora caninum LIV Genomes with Tachyzoite Stage Transcriptome and Proteome Defines Novel Transcript Features.</title>
        <authorList>
            <person name="Ramaprasad A."/>
            <person name="Mourier T."/>
            <person name="Naeem R."/>
            <person name="Malas T.B."/>
            <person name="Moussa E."/>
            <person name="Panigrahi A."/>
            <person name="Vermont S.J."/>
            <person name="Otto T.D."/>
            <person name="Wastling J."/>
            <person name="Pain A."/>
        </authorList>
    </citation>
    <scope>NUCLEOTIDE SEQUENCE</scope>
    <source>
        <strain evidence="5">Liverpool</strain>
    </source>
</reference>
<keyword evidence="3" id="KW-0472">Membrane</keyword>
<evidence type="ECO:0000256" key="1">
    <source>
        <dbReference type="SAM" id="Coils"/>
    </source>
</evidence>
<dbReference type="Gene3D" id="1.10.287.1490">
    <property type="match status" value="1"/>
</dbReference>
<keyword evidence="1" id="KW-0175">Coiled coil</keyword>
<proteinExistence type="predicted"/>
<dbReference type="OMA" id="CRQGDPF"/>
<reference evidence="4" key="2">
    <citation type="submission" date="2011-03" db="EMBL/GenBank/DDBJ databases">
        <title>Comparative genomics and transcriptomics of Neospora caninum and Toxoplasma gondii.</title>
        <authorList>
            <person name="Reid A.J."/>
            <person name="Sohal A."/>
            <person name="Harris D."/>
            <person name="Quail M."/>
            <person name="Sanders M."/>
            <person name="Berriman M."/>
            <person name="Wastling J.M."/>
            <person name="Pain A."/>
        </authorList>
    </citation>
    <scope>NUCLEOTIDE SEQUENCE</scope>
    <source>
        <strain evidence="4">Liverpool</strain>
    </source>
</reference>
<keyword evidence="3" id="KW-1133">Transmembrane helix</keyword>
<dbReference type="RefSeq" id="XP_003886210.1">
    <property type="nucleotide sequence ID" value="XM_003886161.1"/>
</dbReference>
<feature type="transmembrane region" description="Helical" evidence="3">
    <location>
        <begin position="33"/>
        <end position="51"/>
    </location>
</feature>
<dbReference type="eggNOG" id="ENOG502QZJK">
    <property type="taxonomic scope" value="Eukaryota"/>
</dbReference>
<name>F0VR37_NEOCL</name>
<dbReference type="GeneID" id="13445407"/>
<dbReference type="InParanoid" id="F0VR37"/>
<feature type="region of interest" description="Disordered" evidence="2">
    <location>
        <begin position="65"/>
        <end position="99"/>
    </location>
</feature>
<protein>
    <submittedName>
        <fullName evidence="5">Microtubule-binding protein, putative</fullName>
    </submittedName>
    <submittedName>
        <fullName evidence="4">Putative microtubule-binding protein</fullName>
    </submittedName>
</protein>
<reference evidence="6" key="3">
    <citation type="journal article" date="2012" name="PLoS Pathog.">
        <title>Comparative genomics of the apicomplexan parasites Toxoplasma gondii and Neospora caninum: Coccidia differing in host range and transmission strategy.</title>
        <authorList>
            <person name="Reid A.J."/>
            <person name="Vermont S.J."/>
            <person name="Cotton J.A."/>
            <person name="Harris D."/>
            <person name="Hill-Cawthorne G.A."/>
            <person name="Konen-Waisman S."/>
            <person name="Latham S.M."/>
            <person name="Mourier T."/>
            <person name="Norton R."/>
            <person name="Quail M.A."/>
            <person name="Sanders M."/>
            <person name="Shanmugam D."/>
            <person name="Sohal A."/>
            <person name="Wasmuth J.D."/>
            <person name="Brunk B."/>
            <person name="Grigg M.E."/>
            <person name="Howard J.C."/>
            <person name="Parkinson J."/>
            <person name="Roos D.S."/>
            <person name="Trees A.J."/>
            <person name="Berriman M."/>
            <person name="Pain A."/>
            <person name="Wastling J.M."/>
        </authorList>
    </citation>
    <scope>NUCLEOTIDE SEQUENCE [LARGE SCALE GENOMIC DNA]</scope>
    <source>
        <strain evidence="6">Liverpool</strain>
    </source>
</reference>
<evidence type="ECO:0000256" key="3">
    <source>
        <dbReference type="SAM" id="Phobius"/>
    </source>
</evidence>
<evidence type="ECO:0000313" key="6">
    <source>
        <dbReference type="Proteomes" id="UP000007494"/>
    </source>
</evidence>
<accession>F0VR37</accession>
<keyword evidence="6" id="KW-1185">Reference proteome</keyword>
<organism evidence="4 6">
    <name type="scientific">Neospora caninum (strain Liverpool)</name>
    <dbReference type="NCBI Taxonomy" id="572307"/>
    <lineage>
        <taxon>Eukaryota</taxon>
        <taxon>Sar</taxon>
        <taxon>Alveolata</taxon>
        <taxon>Apicomplexa</taxon>
        <taxon>Conoidasida</taxon>
        <taxon>Coccidia</taxon>
        <taxon>Eucoccidiorida</taxon>
        <taxon>Eimeriorina</taxon>
        <taxon>Sarcocystidae</taxon>
        <taxon>Neospora</taxon>
    </lineage>
</organism>
<evidence type="ECO:0000313" key="5">
    <source>
        <dbReference type="EMBL" id="CEL70944.1"/>
    </source>
</evidence>
<gene>
    <name evidence="5" type="ORF">BN1204_066100</name>
    <name evidence="4" type="ORF">NCLIV_066100</name>
</gene>
<dbReference type="EMBL" id="FR823393">
    <property type="protein sequence ID" value="CBZ56184.1"/>
    <property type="molecule type" value="Genomic_DNA"/>
</dbReference>
<evidence type="ECO:0000256" key="2">
    <source>
        <dbReference type="SAM" id="MobiDB-lite"/>
    </source>
</evidence>